<gene>
    <name evidence="1" type="ORF">CARUB_v10003373mg</name>
</gene>
<proteinExistence type="predicted"/>
<dbReference type="AlphaFoldDB" id="R0HCA8"/>
<name>R0HCA8_9BRAS</name>
<dbReference type="Proteomes" id="UP000029121">
    <property type="component" value="Unassembled WGS sequence"/>
</dbReference>
<evidence type="ECO:0000313" key="1">
    <source>
        <dbReference type="EMBL" id="EOA22670.1"/>
    </source>
</evidence>
<reference evidence="2" key="1">
    <citation type="journal article" date="2013" name="Nat. Genet.">
        <title>The Capsella rubella genome and the genomic consequences of rapid mating system evolution.</title>
        <authorList>
            <person name="Slotte T."/>
            <person name="Hazzouri K.M."/>
            <person name="Agren J.A."/>
            <person name="Koenig D."/>
            <person name="Maumus F."/>
            <person name="Guo Y.L."/>
            <person name="Steige K."/>
            <person name="Platts A.E."/>
            <person name="Escobar J.S."/>
            <person name="Newman L.K."/>
            <person name="Wang W."/>
            <person name="Mandakova T."/>
            <person name="Vello E."/>
            <person name="Smith L.M."/>
            <person name="Henz S.R."/>
            <person name="Steffen J."/>
            <person name="Takuno S."/>
            <person name="Brandvain Y."/>
            <person name="Coop G."/>
            <person name="Andolfatto P."/>
            <person name="Hu T.T."/>
            <person name="Blanchette M."/>
            <person name="Clark R.M."/>
            <person name="Quesneville H."/>
            <person name="Nordborg M."/>
            <person name="Gaut B.S."/>
            <person name="Lysak M.A."/>
            <person name="Jenkins J."/>
            <person name="Grimwood J."/>
            <person name="Chapman J."/>
            <person name="Prochnik S."/>
            <person name="Shu S."/>
            <person name="Rokhsar D."/>
            <person name="Schmutz J."/>
            <person name="Weigel D."/>
            <person name="Wright S.I."/>
        </authorList>
    </citation>
    <scope>NUCLEOTIDE SEQUENCE [LARGE SCALE GENOMIC DNA]</scope>
    <source>
        <strain evidence="2">cv. Monte Gargano</strain>
    </source>
</reference>
<protein>
    <submittedName>
        <fullName evidence="1">Uncharacterized protein</fullName>
    </submittedName>
</protein>
<organism evidence="1 2">
    <name type="scientific">Capsella rubella</name>
    <dbReference type="NCBI Taxonomy" id="81985"/>
    <lineage>
        <taxon>Eukaryota</taxon>
        <taxon>Viridiplantae</taxon>
        <taxon>Streptophyta</taxon>
        <taxon>Embryophyta</taxon>
        <taxon>Tracheophyta</taxon>
        <taxon>Spermatophyta</taxon>
        <taxon>Magnoliopsida</taxon>
        <taxon>eudicotyledons</taxon>
        <taxon>Gunneridae</taxon>
        <taxon>Pentapetalae</taxon>
        <taxon>rosids</taxon>
        <taxon>malvids</taxon>
        <taxon>Brassicales</taxon>
        <taxon>Brassicaceae</taxon>
        <taxon>Camelineae</taxon>
        <taxon>Capsella</taxon>
    </lineage>
</organism>
<evidence type="ECO:0000313" key="2">
    <source>
        <dbReference type="Proteomes" id="UP000029121"/>
    </source>
</evidence>
<dbReference type="EMBL" id="KB870810">
    <property type="protein sequence ID" value="EOA22670.1"/>
    <property type="molecule type" value="Genomic_DNA"/>
</dbReference>
<accession>R0HCA8</accession>
<keyword evidence="2" id="KW-1185">Reference proteome</keyword>
<sequence length="87" mass="10547">MLYVFGAIYEFYHSHLLLSPQDRLSLPFNQKPNTCYMMETKFPKRKKKRNIPSTMLFSIKKEYTRIHNYVGQVIIYTRILNTNIEQR</sequence>